<dbReference type="FunFam" id="2.30.38.10:FF:000003">
    <property type="entry name" value="Vibriobactin-specific 2,3-dihydroxybenzoate-AMP ligase"/>
    <property type="match status" value="1"/>
</dbReference>
<dbReference type="PROSITE" id="PS00455">
    <property type="entry name" value="AMP_BINDING"/>
    <property type="match status" value="1"/>
</dbReference>
<dbReference type="InterPro" id="IPR045851">
    <property type="entry name" value="AMP-bd_C_sf"/>
</dbReference>
<evidence type="ECO:0000256" key="1">
    <source>
        <dbReference type="ARBA" id="ARBA00004170"/>
    </source>
</evidence>
<keyword evidence="4 11" id="KW-0436">Ligase</keyword>
<accession>A0A368ZU70</accession>
<reference evidence="11 12" key="1">
    <citation type="submission" date="2018-07" db="EMBL/GenBank/DDBJ databases">
        <title>Genomic Encyclopedia of Type Strains, Phase III (KMG-III): the genomes of soil and plant-associated and newly described type strains.</title>
        <authorList>
            <person name="Whitman W."/>
        </authorList>
    </citation>
    <scope>NUCLEOTIDE SEQUENCE [LARGE SCALE GENOMIC DNA]</scope>
    <source>
        <strain evidence="11 12">CECT 7731</strain>
    </source>
</reference>
<evidence type="ECO:0000259" key="10">
    <source>
        <dbReference type="Pfam" id="PF13193"/>
    </source>
</evidence>
<dbReference type="EMBL" id="QPJQ01000021">
    <property type="protein sequence ID" value="RCX00530.1"/>
    <property type="molecule type" value="Genomic_DNA"/>
</dbReference>
<feature type="domain" description="AMP-dependent synthetase/ligase" evidence="9">
    <location>
        <begin position="35"/>
        <end position="394"/>
    </location>
</feature>
<dbReference type="NCBIfam" id="NF008192">
    <property type="entry name" value="PRK10946.1"/>
    <property type="match status" value="1"/>
</dbReference>
<comment type="caution">
    <text evidence="11">The sequence shown here is derived from an EMBL/GenBank/DDBJ whole genome shotgun (WGS) entry which is preliminary data.</text>
</comment>
<evidence type="ECO:0000256" key="3">
    <source>
        <dbReference type="ARBA" id="ARBA00005005"/>
    </source>
</evidence>
<dbReference type="PANTHER" id="PTHR43767">
    <property type="entry name" value="LONG-CHAIN-FATTY-ACID--COA LIGASE"/>
    <property type="match status" value="1"/>
</dbReference>
<evidence type="ECO:0000313" key="12">
    <source>
        <dbReference type="Proteomes" id="UP000253506"/>
    </source>
</evidence>
<dbReference type="GO" id="GO:0004467">
    <property type="term" value="F:long-chain fatty acid-CoA ligase activity"/>
    <property type="evidence" value="ECO:0007669"/>
    <property type="project" value="UniProtKB-EC"/>
</dbReference>
<dbReference type="CDD" id="cd05920">
    <property type="entry name" value="23DHB-AMP_lg"/>
    <property type="match status" value="1"/>
</dbReference>
<dbReference type="GO" id="GO:0008668">
    <property type="term" value="F:2,3-dihydroxybenzoate--[aryl-carrier protein] ligase"/>
    <property type="evidence" value="ECO:0007669"/>
    <property type="project" value="InterPro"/>
</dbReference>
<dbReference type="InterPro" id="IPR011963">
    <property type="entry name" value="DHB_AMP_lig"/>
</dbReference>
<comment type="pathway">
    <text evidence="2">Siderophore biosynthesis.</text>
</comment>
<dbReference type="Proteomes" id="UP000253506">
    <property type="component" value="Unassembled WGS sequence"/>
</dbReference>
<organism evidence="11 12">
    <name type="scientific">Marinomonas foliarum</name>
    <dbReference type="NCBI Taxonomy" id="491950"/>
    <lineage>
        <taxon>Bacteria</taxon>
        <taxon>Pseudomonadati</taxon>
        <taxon>Pseudomonadota</taxon>
        <taxon>Gammaproteobacteria</taxon>
        <taxon>Oceanospirillales</taxon>
        <taxon>Oceanospirillaceae</taxon>
        <taxon>Marinomonas</taxon>
    </lineage>
</organism>
<dbReference type="RefSeq" id="WP_114412462.1">
    <property type="nucleotide sequence ID" value="NZ_QPJQ01000021.1"/>
</dbReference>
<dbReference type="InterPro" id="IPR000873">
    <property type="entry name" value="AMP-dep_synth/lig_dom"/>
</dbReference>
<keyword evidence="5" id="KW-0472">Membrane</keyword>
<sequence length="550" mass="60676">MSIAFTPWPESFAEKYREKGYWTDRPLLDLIDNAPQENIAVICGERSLNYQDLCSQSKRLAVYFQGLGLRAGDTALVQLPNIAEFYVVFFALMRLGVAPVNALFSHNKMELTAYVTQIEPKIIIASDEHALFHDGAFFNTLSALSKELQHALIVGKSEWAETLNNVLGSSTSTLLMAIPSKADEVAFFQLSGGSTGTPKLIPRTHNDYFFSVRRSTEICHFTATTKYLCALPCAHNFPLSSPGAFGVFHVGGCVVMSPSPDASTCFELIERHQVTVTALVPPALALWLQAAPSNNSSLSSLQLMQVGGAKLSESLARQVPEILGCQLQQILGMAEGLVNYTRLDDDIETIVTTQGRPMCSLDEVKVLDAEGEEVAAGEIGELATRGPYTIRGYYNSPEHNAKVFDEEGFYHSGDLVCRNDKGYLTVVGRDKDQINRGGEKIAAEEIENLLLKHELIMHSALVSMPDSMMGEKSCAFIVPKVVSHGMKSLYLRKYLRGLGVADYKVPDRFEFIDSLPLTPVGKPNKVALRELIRKRLQHNSQFTSQLDKTL</sequence>
<protein>
    <recommendedName>
        <fullName evidence="7">Long-chain-fatty-acid--CoA ligase</fullName>
        <ecNumber evidence="6">6.2.1.3</ecNumber>
    </recommendedName>
    <alternativeName>
        <fullName evidence="8">Long-chain acyl-CoA synthetase</fullName>
    </alternativeName>
</protein>
<comment type="pathway">
    <text evidence="3">Lipid metabolism; fatty acid beta-oxidation.</text>
</comment>
<dbReference type="GO" id="GO:0019290">
    <property type="term" value="P:siderophore biosynthetic process"/>
    <property type="evidence" value="ECO:0007669"/>
    <property type="project" value="InterPro"/>
</dbReference>
<dbReference type="Gene3D" id="3.30.300.30">
    <property type="match status" value="1"/>
</dbReference>
<dbReference type="PANTHER" id="PTHR43767:SF8">
    <property type="entry name" value="LONG-CHAIN-FATTY-ACID--COA LIGASE"/>
    <property type="match status" value="1"/>
</dbReference>
<evidence type="ECO:0000256" key="2">
    <source>
        <dbReference type="ARBA" id="ARBA00004924"/>
    </source>
</evidence>
<evidence type="ECO:0000256" key="7">
    <source>
        <dbReference type="ARBA" id="ARBA00039545"/>
    </source>
</evidence>
<gene>
    <name evidence="11" type="ORF">DFP77_12129</name>
</gene>
<dbReference type="GO" id="GO:0016020">
    <property type="term" value="C:membrane"/>
    <property type="evidence" value="ECO:0007669"/>
    <property type="project" value="UniProtKB-SubCell"/>
</dbReference>
<dbReference type="SUPFAM" id="SSF56801">
    <property type="entry name" value="Acetyl-CoA synthetase-like"/>
    <property type="match status" value="1"/>
</dbReference>
<name>A0A368ZU70_9GAMM</name>
<evidence type="ECO:0000259" key="9">
    <source>
        <dbReference type="Pfam" id="PF00501"/>
    </source>
</evidence>
<dbReference type="InterPro" id="IPR042099">
    <property type="entry name" value="ANL_N_sf"/>
</dbReference>
<feature type="domain" description="AMP-binding enzyme C-terminal" evidence="10">
    <location>
        <begin position="445"/>
        <end position="522"/>
    </location>
</feature>
<dbReference type="InterPro" id="IPR025110">
    <property type="entry name" value="AMP-bd_C"/>
</dbReference>
<dbReference type="Pfam" id="PF13193">
    <property type="entry name" value="AMP-binding_C"/>
    <property type="match status" value="1"/>
</dbReference>
<comment type="subcellular location">
    <subcellularLocation>
        <location evidence="1">Membrane</location>
        <topology evidence="1">Peripheral membrane protein</topology>
    </subcellularLocation>
</comment>
<evidence type="ECO:0000256" key="6">
    <source>
        <dbReference type="ARBA" id="ARBA00026121"/>
    </source>
</evidence>
<dbReference type="Gene3D" id="3.40.50.12780">
    <property type="entry name" value="N-terminal domain of ligase-like"/>
    <property type="match status" value="1"/>
</dbReference>
<dbReference type="InterPro" id="IPR020845">
    <property type="entry name" value="AMP-binding_CS"/>
</dbReference>
<evidence type="ECO:0000256" key="5">
    <source>
        <dbReference type="ARBA" id="ARBA00023136"/>
    </source>
</evidence>
<dbReference type="Pfam" id="PF00501">
    <property type="entry name" value="AMP-binding"/>
    <property type="match status" value="1"/>
</dbReference>
<evidence type="ECO:0000313" key="11">
    <source>
        <dbReference type="EMBL" id="RCX00530.1"/>
    </source>
</evidence>
<dbReference type="InterPro" id="IPR050237">
    <property type="entry name" value="ATP-dep_AMP-bd_enzyme"/>
</dbReference>
<dbReference type="EC" id="6.2.1.3" evidence="6"/>
<evidence type="ECO:0000256" key="4">
    <source>
        <dbReference type="ARBA" id="ARBA00022598"/>
    </source>
</evidence>
<dbReference type="AlphaFoldDB" id="A0A368ZU70"/>
<dbReference type="OrthoDB" id="9803968at2"/>
<dbReference type="NCBIfam" id="TIGR02275">
    <property type="entry name" value="DHB_AMP_lig"/>
    <property type="match status" value="1"/>
</dbReference>
<proteinExistence type="predicted"/>
<evidence type="ECO:0000256" key="8">
    <source>
        <dbReference type="ARBA" id="ARBA00042773"/>
    </source>
</evidence>